<accession>A0A8U7NAR1</accession>
<dbReference type="AlphaFoldDB" id="A0A8U7NAR1"/>
<organism evidence="1 2">
    <name type="scientific">Corvus moneduloides</name>
    <name type="common">New Caledonian crow</name>
    <dbReference type="NCBI Taxonomy" id="1196302"/>
    <lineage>
        <taxon>Eukaryota</taxon>
        <taxon>Metazoa</taxon>
        <taxon>Chordata</taxon>
        <taxon>Craniata</taxon>
        <taxon>Vertebrata</taxon>
        <taxon>Euteleostomi</taxon>
        <taxon>Archelosauria</taxon>
        <taxon>Archosauria</taxon>
        <taxon>Dinosauria</taxon>
        <taxon>Saurischia</taxon>
        <taxon>Theropoda</taxon>
        <taxon>Coelurosauria</taxon>
        <taxon>Aves</taxon>
        <taxon>Neognathae</taxon>
        <taxon>Neoaves</taxon>
        <taxon>Telluraves</taxon>
        <taxon>Australaves</taxon>
        <taxon>Passeriformes</taxon>
        <taxon>Corvoidea</taxon>
        <taxon>Corvidae</taxon>
        <taxon>Corvus</taxon>
    </lineage>
</organism>
<dbReference type="Proteomes" id="UP000694553">
    <property type="component" value="Unassembled WGS sequence"/>
</dbReference>
<proteinExistence type="predicted"/>
<sequence length="89" mass="10220">MHLGLSGKDVENRNNSSLLLYSYMCITSQTNNNNYGSNSKTITNPVPAFLAVRPFPLRCGSGHSQALRFLHFVFWYLLCFMLCRQHVNY</sequence>
<keyword evidence="2" id="KW-1185">Reference proteome</keyword>
<evidence type="ECO:0000313" key="2">
    <source>
        <dbReference type="Proteomes" id="UP000694553"/>
    </source>
</evidence>
<reference evidence="2" key="1">
    <citation type="submission" date="2019-10" db="EMBL/GenBank/DDBJ databases">
        <title>Corvus moneduloides (New Caledonian crow) genome, bCorMon1, primary haplotype.</title>
        <authorList>
            <person name="Rutz C."/>
            <person name="Fungtammasan C."/>
            <person name="Mountcastle J."/>
            <person name="Formenti G."/>
            <person name="Chow W."/>
            <person name="Howe K."/>
            <person name="Steele M.P."/>
            <person name="Fernandes J."/>
            <person name="Gilbert M.T.P."/>
            <person name="Fedrigo O."/>
            <person name="Jarvis E.D."/>
            <person name="Gemmell N."/>
        </authorList>
    </citation>
    <scope>NUCLEOTIDE SEQUENCE [LARGE SCALE GENOMIC DNA]</scope>
</reference>
<reference evidence="1" key="2">
    <citation type="submission" date="2025-08" db="UniProtKB">
        <authorList>
            <consortium name="Ensembl"/>
        </authorList>
    </citation>
    <scope>IDENTIFICATION</scope>
</reference>
<name>A0A8U7NAR1_CORMO</name>
<protein>
    <submittedName>
        <fullName evidence="1">Uncharacterized protein</fullName>
    </submittedName>
</protein>
<dbReference type="Ensembl" id="ENSCMUT00000035341.1">
    <property type="protein sequence ID" value="ENSCMUP00000029400.1"/>
    <property type="gene ID" value="ENSCMUG00000017032.1"/>
</dbReference>
<reference evidence="1" key="3">
    <citation type="submission" date="2025-09" db="UniProtKB">
        <authorList>
            <consortium name="Ensembl"/>
        </authorList>
    </citation>
    <scope>IDENTIFICATION</scope>
</reference>
<evidence type="ECO:0000313" key="1">
    <source>
        <dbReference type="Ensembl" id="ENSCMUP00000029400.1"/>
    </source>
</evidence>